<dbReference type="AlphaFoldDB" id="A0A2N5C4H6"/>
<dbReference type="OrthoDB" id="8969287at2"/>
<name>A0A2N5C4H6_9BURK</name>
<proteinExistence type="predicted"/>
<dbReference type="Proteomes" id="UP000234341">
    <property type="component" value="Unassembled WGS sequence"/>
</dbReference>
<dbReference type="EMBL" id="PJRP01000020">
    <property type="protein sequence ID" value="PLP97117.1"/>
    <property type="molecule type" value="Genomic_DNA"/>
</dbReference>
<sequence>MSNPRFLPFLLAPLLWLPAAAALAEGDPNLVQCQRINQAQLRTASEETLLFLRCRARQISYDAPRLKGVTQKFRDDLVFSCLDQADEIEHQLRVSHGYTRETLARKKCDH</sequence>
<evidence type="ECO:0000256" key="1">
    <source>
        <dbReference type="SAM" id="SignalP"/>
    </source>
</evidence>
<accession>A0A2N5C4H6</accession>
<feature type="signal peptide" evidence="1">
    <location>
        <begin position="1"/>
        <end position="24"/>
    </location>
</feature>
<reference evidence="2 3" key="1">
    <citation type="submission" date="2017-12" db="EMBL/GenBank/DDBJ databases">
        <title>Genome sequence of the active heterotrophic nitrifier-denitrifier, Cupriavidus pauculus UM1.</title>
        <authorList>
            <person name="Putonti C."/>
            <person name="Castignetti D."/>
        </authorList>
    </citation>
    <scope>NUCLEOTIDE SEQUENCE [LARGE SCALE GENOMIC DNA]</scope>
    <source>
        <strain evidence="2 3">UM1</strain>
    </source>
</reference>
<evidence type="ECO:0008006" key="4">
    <source>
        <dbReference type="Google" id="ProtNLM"/>
    </source>
</evidence>
<keyword evidence="1" id="KW-0732">Signal</keyword>
<gene>
    <name evidence="2" type="ORF">CYJ10_28980</name>
</gene>
<organism evidence="2 3">
    <name type="scientific">Cupriavidus pauculus</name>
    <dbReference type="NCBI Taxonomy" id="82633"/>
    <lineage>
        <taxon>Bacteria</taxon>
        <taxon>Pseudomonadati</taxon>
        <taxon>Pseudomonadota</taxon>
        <taxon>Betaproteobacteria</taxon>
        <taxon>Burkholderiales</taxon>
        <taxon>Burkholderiaceae</taxon>
        <taxon>Cupriavidus</taxon>
    </lineage>
</organism>
<comment type="caution">
    <text evidence="2">The sequence shown here is derived from an EMBL/GenBank/DDBJ whole genome shotgun (WGS) entry which is preliminary data.</text>
</comment>
<feature type="chain" id="PRO_5014756097" description="DUF1311 domain-containing protein" evidence="1">
    <location>
        <begin position="25"/>
        <end position="110"/>
    </location>
</feature>
<evidence type="ECO:0000313" key="3">
    <source>
        <dbReference type="Proteomes" id="UP000234341"/>
    </source>
</evidence>
<evidence type="ECO:0000313" key="2">
    <source>
        <dbReference type="EMBL" id="PLP97117.1"/>
    </source>
</evidence>
<protein>
    <recommendedName>
        <fullName evidence="4">DUF1311 domain-containing protein</fullName>
    </recommendedName>
</protein>
<dbReference type="RefSeq" id="WP_101684879.1">
    <property type="nucleotide sequence ID" value="NZ_PJRP01000020.1"/>
</dbReference>